<dbReference type="InterPro" id="IPR021378">
    <property type="entry name" value="DUF3010"/>
</dbReference>
<dbReference type="AlphaFoldDB" id="A0A0F8YYD0"/>
<evidence type="ECO:0000313" key="1">
    <source>
        <dbReference type="EMBL" id="KKK59059.1"/>
    </source>
</evidence>
<accession>A0A0F8YYD0</accession>
<proteinExistence type="predicted"/>
<dbReference type="Pfam" id="PF11215">
    <property type="entry name" value="DUF3010"/>
    <property type="match status" value="1"/>
</dbReference>
<name>A0A0F8YYD0_9ZZZZ</name>
<comment type="caution">
    <text evidence="1">The sequence shown here is derived from an EMBL/GenBank/DDBJ whole genome shotgun (WGS) entry which is preliminary data.</text>
</comment>
<feature type="non-terminal residue" evidence="1">
    <location>
        <position position="1"/>
    </location>
</feature>
<protein>
    <submittedName>
        <fullName evidence="1">Uncharacterized protein</fullName>
    </submittedName>
</protein>
<dbReference type="EMBL" id="LAZR01063664">
    <property type="protein sequence ID" value="KKK59059.1"/>
    <property type="molecule type" value="Genomic_DNA"/>
</dbReference>
<reference evidence="1" key="1">
    <citation type="journal article" date="2015" name="Nature">
        <title>Complex archaea that bridge the gap between prokaryotes and eukaryotes.</title>
        <authorList>
            <person name="Spang A."/>
            <person name="Saw J.H."/>
            <person name="Jorgensen S.L."/>
            <person name="Zaremba-Niedzwiedzka K."/>
            <person name="Martijn J."/>
            <person name="Lind A.E."/>
            <person name="van Eijk R."/>
            <person name="Schleper C."/>
            <person name="Guy L."/>
            <person name="Ettema T.J."/>
        </authorList>
    </citation>
    <scope>NUCLEOTIDE SEQUENCE</scope>
</reference>
<sequence length="59" mass="6476">GGPIGFKLEAIAQLYEECPVSLIAARTITVNINRHAPEIPDTLLKYQYAAFQTAFTVLP</sequence>
<gene>
    <name evidence="1" type="ORF">LCGC14_3038190</name>
</gene>
<organism evidence="1">
    <name type="scientific">marine sediment metagenome</name>
    <dbReference type="NCBI Taxonomy" id="412755"/>
    <lineage>
        <taxon>unclassified sequences</taxon>
        <taxon>metagenomes</taxon>
        <taxon>ecological metagenomes</taxon>
    </lineage>
</organism>